<accession>A0ABT0YD95</accession>
<dbReference type="Proteomes" id="UP001523216">
    <property type="component" value="Unassembled WGS sequence"/>
</dbReference>
<dbReference type="Gene3D" id="2.90.10.10">
    <property type="entry name" value="Bulb-type lectin domain"/>
    <property type="match status" value="1"/>
</dbReference>
<dbReference type="SUPFAM" id="SSF53955">
    <property type="entry name" value="Lysozyme-like"/>
    <property type="match status" value="2"/>
</dbReference>
<feature type="region of interest" description="Disordered" evidence="1">
    <location>
        <begin position="358"/>
        <end position="424"/>
    </location>
</feature>
<dbReference type="EMBL" id="JAMQOL010000059">
    <property type="protein sequence ID" value="MCM4083463.1"/>
    <property type="molecule type" value="Genomic_DNA"/>
</dbReference>
<dbReference type="InterPro" id="IPR001480">
    <property type="entry name" value="Bulb-type_lectin_dom"/>
</dbReference>
<evidence type="ECO:0000313" key="3">
    <source>
        <dbReference type="EMBL" id="MCM4083463.1"/>
    </source>
</evidence>
<dbReference type="SUPFAM" id="SSF51110">
    <property type="entry name" value="alpha-D-mannose-specific plant lectins"/>
    <property type="match status" value="1"/>
</dbReference>
<dbReference type="InterPro" id="IPR036426">
    <property type="entry name" value="Bulb-type_lectin_dom_sf"/>
</dbReference>
<reference evidence="3 4" key="1">
    <citation type="submission" date="2022-06" db="EMBL/GenBank/DDBJ databases">
        <title>Actinoplanes abujensis sp. nov., isolated from Nigerian arid soil.</title>
        <authorList>
            <person name="Ding P."/>
        </authorList>
    </citation>
    <scope>NUCLEOTIDE SEQUENCE [LARGE SCALE GENOMIC DNA]</scope>
    <source>
        <strain evidence="4">TRM88002</strain>
    </source>
</reference>
<feature type="compositionally biased region" description="Gly residues" evidence="1">
    <location>
        <begin position="387"/>
        <end position="399"/>
    </location>
</feature>
<feature type="compositionally biased region" description="Low complexity" evidence="1">
    <location>
        <begin position="400"/>
        <end position="419"/>
    </location>
</feature>
<feature type="domain" description="Bulb-type lectin" evidence="2">
    <location>
        <begin position="423"/>
        <end position="529"/>
    </location>
</feature>
<protein>
    <recommendedName>
        <fullName evidence="2">Bulb-type lectin domain-containing protein</fullName>
    </recommendedName>
</protein>
<keyword evidence="4" id="KW-1185">Reference proteome</keyword>
<dbReference type="Gene3D" id="1.10.530.10">
    <property type="match status" value="2"/>
</dbReference>
<sequence>MAVTSPGRARRVWDRLDPVRRRLAVGILVVALAGAGIVAGAGFGTASAQETGLAGRPVPAGQVEAIAAAAHACPVLSPARLAAQLMAASGFDANATSANGGSGISGLTDAAWEQWKPRTTSARTDPAANIAALARLTCDLVGQVRQAGIGGDLWRLAVAAHHSGVEAVRAAKGIPGPAAGFVERVSGFATWYARLSGAGAKPAAPTGPIGVVPSPGTPPKPVPDSYLAAVLAAGRSCPGLTPARVAAQLMAASAFNPNLFGARSAQGIAQFSPQIWTRYAPSVAGATPWDPSAAIPALGRTMCALLDGVDGLGKDRYRLALAAFRVGPDAVRRAGGLPDDADVRRFVDLTAAYADHYQRDPKLGGPAVPARPGTPRAGVTPGKPGPAAGGDVPGAGKPGSGASPSRSPRARPSTSPPKRNWQTRVVNATSTLRLGQSWATDRLTLVLANEGNVILYDRGKAVWQTGTKGKGGHHLVFQADGNLVLYTASNATVWTSGTPGNDGAILVLQADGNVSISNGGRGIWHTGTMKG</sequence>
<name>A0ABT0YD95_9ACTN</name>
<evidence type="ECO:0000313" key="4">
    <source>
        <dbReference type="Proteomes" id="UP001523216"/>
    </source>
</evidence>
<gene>
    <name evidence="3" type="ORF">LXN57_38540</name>
</gene>
<proteinExistence type="predicted"/>
<organism evidence="3 4">
    <name type="scientific">Paractinoplanes hotanensis</name>
    <dbReference type="NCBI Taxonomy" id="2906497"/>
    <lineage>
        <taxon>Bacteria</taxon>
        <taxon>Bacillati</taxon>
        <taxon>Actinomycetota</taxon>
        <taxon>Actinomycetes</taxon>
        <taxon>Micromonosporales</taxon>
        <taxon>Micromonosporaceae</taxon>
        <taxon>Paractinoplanes</taxon>
    </lineage>
</organism>
<dbReference type="SMART" id="SM00108">
    <property type="entry name" value="B_lectin"/>
    <property type="match status" value="1"/>
</dbReference>
<evidence type="ECO:0000259" key="2">
    <source>
        <dbReference type="PROSITE" id="PS50927"/>
    </source>
</evidence>
<comment type="caution">
    <text evidence="3">The sequence shown here is derived from an EMBL/GenBank/DDBJ whole genome shotgun (WGS) entry which is preliminary data.</text>
</comment>
<feature type="compositionally biased region" description="Low complexity" evidence="1">
    <location>
        <begin position="377"/>
        <end position="386"/>
    </location>
</feature>
<dbReference type="PROSITE" id="PS50927">
    <property type="entry name" value="BULB_LECTIN"/>
    <property type="match status" value="1"/>
</dbReference>
<evidence type="ECO:0000256" key="1">
    <source>
        <dbReference type="SAM" id="MobiDB-lite"/>
    </source>
</evidence>
<dbReference type="RefSeq" id="WP_251803162.1">
    <property type="nucleotide sequence ID" value="NZ_JAMQOL010000059.1"/>
</dbReference>
<dbReference type="InterPro" id="IPR023346">
    <property type="entry name" value="Lysozyme-like_dom_sf"/>
</dbReference>